<dbReference type="HOGENOM" id="CLU_000445_8_10_0"/>
<dbReference type="SUPFAM" id="SSF52540">
    <property type="entry name" value="P-loop containing nucleoside triphosphate hydrolases"/>
    <property type="match status" value="1"/>
</dbReference>
<dbReference type="InterPro" id="IPR027417">
    <property type="entry name" value="P-loop_NTPase"/>
</dbReference>
<dbReference type="EMBL" id="CP007243">
    <property type="protein sequence ID" value="AIA30099.1"/>
    <property type="molecule type" value="Genomic_DNA"/>
</dbReference>
<dbReference type="GO" id="GO:0006355">
    <property type="term" value="P:regulation of DNA-templated transcription"/>
    <property type="evidence" value="ECO:0007669"/>
    <property type="project" value="InterPro"/>
</dbReference>
<accession>A0A059XNI6</accession>
<dbReference type="InterPro" id="IPR002197">
    <property type="entry name" value="HTH_Fis"/>
</dbReference>
<evidence type="ECO:0000259" key="6">
    <source>
        <dbReference type="PROSITE" id="PS50045"/>
    </source>
</evidence>
<name>A0A059XNI6_9BACT</name>
<proteinExistence type="predicted"/>
<evidence type="ECO:0000313" key="8">
    <source>
        <dbReference type="Proteomes" id="UP000027059"/>
    </source>
</evidence>
<dbReference type="Pfam" id="PF08448">
    <property type="entry name" value="PAS_4"/>
    <property type="match status" value="1"/>
</dbReference>
<dbReference type="SMART" id="SM00382">
    <property type="entry name" value="AAA"/>
    <property type="match status" value="1"/>
</dbReference>
<feature type="domain" description="Sigma-54 factor interaction" evidence="6">
    <location>
        <begin position="142"/>
        <end position="367"/>
    </location>
</feature>
<dbReference type="InterPro" id="IPR025662">
    <property type="entry name" value="Sigma_54_int_dom_ATP-bd_1"/>
</dbReference>
<dbReference type="InterPro" id="IPR009057">
    <property type="entry name" value="Homeodomain-like_sf"/>
</dbReference>
<dbReference type="CDD" id="cd00130">
    <property type="entry name" value="PAS"/>
    <property type="match status" value="1"/>
</dbReference>
<dbReference type="InterPro" id="IPR025944">
    <property type="entry name" value="Sigma_54_int_dom_CS"/>
</dbReference>
<evidence type="ECO:0000256" key="3">
    <source>
        <dbReference type="ARBA" id="ARBA00023015"/>
    </source>
</evidence>
<organism evidence="7 8">
    <name type="scientific">Leptospirillum ferriphilum YSK</name>
    <dbReference type="NCBI Taxonomy" id="1441628"/>
    <lineage>
        <taxon>Bacteria</taxon>
        <taxon>Pseudomonadati</taxon>
        <taxon>Nitrospirota</taxon>
        <taxon>Nitrospiria</taxon>
        <taxon>Nitrospirales</taxon>
        <taxon>Nitrospiraceae</taxon>
        <taxon>Leptospirillum</taxon>
    </lineage>
</organism>
<dbReference type="SUPFAM" id="SSF46689">
    <property type="entry name" value="Homeodomain-like"/>
    <property type="match status" value="1"/>
</dbReference>
<dbReference type="AlphaFoldDB" id="A0A059XNI6"/>
<dbReference type="Proteomes" id="UP000027059">
    <property type="component" value="Chromosome"/>
</dbReference>
<dbReference type="Pfam" id="PF00158">
    <property type="entry name" value="Sigma54_activat"/>
    <property type="match status" value="1"/>
</dbReference>
<keyword evidence="3" id="KW-0805">Transcription regulation</keyword>
<keyword evidence="8" id="KW-1185">Reference proteome</keyword>
<dbReference type="Gene3D" id="3.30.450.20">
    <property type="entry name" value="PAS domain"/>
    <property type="match status" value="1"/>
</dbReference>
<dbReference type="OrthoDB" id="9804019at2"/>
<evidence type="ECO:0000313" key="7">
    <source>
        <dbReference type="EMBL" id="AIA30099.1"/>
    </source>
</evidence>
<dbReference type="Pfam" id="PF02954">
    <property type="entry name" value="HTH_8"/>
    <property type="match status" value="1"/>
</dbReference>
<dbReference type="InterPro" id="IPR035965">
    <property type="entry name" value="PAS-like_dom_sf"/>
</dbReference>
<dbReference type="GO" id="GO:0043565">
    <property type="term" value="F:sequence-specific DNA binding"/>
    <property type="evidence" value="ECO:0007669"/>
    <property type="project" value="InterPro"/>
</dbReference>
<dbReference type="InterPro" id="IPR013656">
    <property type="entry name" value="PAS_4"/>
</dbReference>
<dbReference type="FunFam" id="3.40.50.300:FF:000006">
    <property type="entry name" value="DNA-binding transcriptional regulator NtrC"/>
    <property type="match status" value="1"/>
</dbReference>
<sequence>MNRERQSPTEKQKPTHVDLQALVEPFPEPMIVIGDDYRIKAANQAYIEAYAQDRRKIVGKKCHEVSHHSAVPCDLAGEDCPLKDLQNGSPHGKAFHIHHSLGGRVFANVEVFPVENPDHSPLYLERIQTSTIAHPDPEMDGLVGESPAFSRMLAAIHRVAHQNATVLLLGETGTGKDLVSQAIHKLSPRGGKPFVAVDCSGLPENLIESELFGHEKGAFTGAHSRKMGLVEAARGGTLFLDEIGELPLNLQAKLLRLLETNVYRPVGGVDAKKADIRLISATHRDLSSMVREGTFRQDLFYRINVFPVHLPALRDRPGDIPLLVETILGRLSKPSPPVSKDAMDLLLSHDYPGNIRELKNILERALILSDGREILPDHLPDLSLRSETSTSFFQEILPLAEMERKYLQWALQKSGGNNLPKLAKALGISLRTLYRKIDFLRKGLPPEENGSSSGGQEPGRLMFGKRKGETLSPKGT</sequence>
<dbReference type="KEGG" id="lfp:Y981_02630"/>
<reference evidence="7 8" key="2">
    <citation type="journal article" date="2015" name="Biomed. Res. Int.">
        <title>Effects of Arsenite Resistance on the Growth and Functional Gene Expression of Leptospirillum ferriphilum and Acidithiobacillus thiooxidans in Pure Culture and Coculture.</title>
        <authorList>
            <person name="Jiang H."/>
            <person name="Liang Y."/>
            <person name="Yin H."/>
            <person name="Xiao Y."/>
            <person name="Guo X."/>
            <person name="Xu Y."/>
            <person name="Hu Q."/>
            <person name="Liu H."/>
            <person name="Liu X."/>
        </authorList>
    </citation>
    <scope>NUCLEOTIDE SEQUENCE [LARGE SCALE GENOMIC DNA]</scope>
    <source>
        <strain evidence="7 8">YSK</strain>
    </source>
</reference>
<dbReference type="InterPro" id="IPR000014">
    <property type="entry name" value="PAS"/>
</dbReference>
<dbReference type="InterPro" id="IPR003593">
    <property type="entry name" value="AAA+_ATPase"/>
</dbReference>
<evidence type="ECO:0000256" key="4">
    <source>
        <dbReference type="ARBA" id="ARBA00023163"/>
    </source>
</evidence>
<dbReference type="PROSITE" id="PS50045">
    <property type="entry name" value="SIGMA54_INTERACT_4"/>
    <property type="match status" value="1"/>
</dbReference>
<keyword evidence="1" id="KW-0547">Nucleotide-binding</keyword>
<dbReference type="Gene3D" id="3.40.50.300">
    <property type="entry name" value="P-loop containing nucleotide triphosphate hydrolases"/>
    <property type="match status" value="1"/>
</dbReference>
<evidence type="ECO:0000256" key="5">
    <source>
        <dbReference type="SAM" id="MobiDB-lite"/>
    </source>
</evidence>
<dbReference type="InterPro" id="IPR002078">
    <property type="entry name" value="Sigma_54_int"/>
</dbReference>
<reference evidence="8" key="1">
    <citation type="submission" date="2014-02" db="EMBL/GenBank/DDBJ databases">
        <title>Complete genome sequence and comparative genomic analysis of the nitrogen-fixing bacterium Leptospirillum ferriphilum YSK.</title>
        <authorList>
            <person name="Guo X."/>
            <person name="Yin H."/>
            <person name="Liang Y."/>
            <person name="Hu Q."/>
            <person name="Ma L."/>
            <person name="Xiao Y."/>
            <person name="Zhang X."/>
            <person name="Qiu G."/>
            <person name="Liu X."/>
        </authorList>
    </citation>
    <scope>NUCLEOTIDE SEQUENCE [LARGE SCALE GENOMIC DNA]</scope>
    <source>
        <strain evidence="8">YSK</strain>
    </source>
</reference>
<dbReference type="PANTHER" id="PTHR32071">
    <property type="entry name" value="TRANSCRIPTIONAL REGULATORY PROTEIN"/>
    <property type="match status" value="1"/>
</dbReference>
<dbReference type="PROSITE" id="PS00688">
    <property type="entry name" value="SIGMA54_INTERACT_3"/>
    <property type="match status" value="1"/>
</dbReference>
<dbReference type="InterPro" id="IPR058031">
    <property type="entry name" value="AAA_lid_NorR"/>
</dbReference>
<dbReference type="Pfam" id="PF25601">
    <property type="entry name" value="AAA_lid_14"/>
    <property type="match status" value="1"/>
</dbReference>
<keyword evidence="2" id="KW-0067">ATP-binding</keyword>
<evidence type="ECO:0000256" key="2">
    <source>
        <dbReference type="ARBA" id="ARBA00022840"/>
    </source>
</evidence>
<dbReference type="Gene3D" id="1.10.10.60">
    <property type="entry name" value="Homeodomain-like"/>
    <property type="match status" value="1"/>
</dbReference>
<evidence type="ECO:0000256" key="1">
    <source>
        <dbReference type="ARBA" id="ARBA00022741"/>
    </source>
</evidence>
<feature type="region of interest" description="Disordered" evidence="5">
    <location>
        <begin position="445"/>
        <end position="476"/>
    </location>
</feature>
<keyword evidence="4" id="KW-0804">Transcription</keyword>
<protein>
    <submittedName>
        <fullName evidence="7">Fis family transcriptional regulator</fullName>
    </submittedName>
</protein>
<dbReference type="PROSITE" id="PS00675">
    <property type="entry name" value="SIGMA54_INTERACT_1"/>
    <property type="match status" value="1"/>
</dbReference>
<dbReference type="GO" id="GO:0005524">
    <property type="term" value="F:ATP binding"/>
    <property type="evidence" value="ECO:0007669"/>
    <property type="project" value="UniProtKB-KW"/>
</dbReference>
<dbReference type="RefSeq" id="WP_038504597.1">
    <property type="nucleotide sequence ID" value="NZ_CP007243.1"/>
</dbReference>
<dbReference type="CDD" id="cd00009">
    <property type="entry name" value="AAA"/>
    <property type="match status" value="1"/>
</dbReference>
<dbReference type="Gene3D" id="1.10.8.60">
    <property type="match status" value="1"/>
</dbReference>
<gene>
    <name evidence="7" type="ORF">Y981_02630</name>
</gene>
<dbReference type="SUPFAM" id="SSF55785">
    <property type="entry name" value="PYP-like sensor domain (PAS domain)"/>
    <property type="match status" value="1"/>
</dbReference>